<dbReference type="InterPro" id="IPR013685">
    <property type="entry name" value="POTRA_FtsQ_type"/>
</dbReference>
<evidence type="ECO:0000259" key="10">
    <source>
        <dbReference type="PROSITE" id="PS51779"/>
    </source>
</evidence>
<dbReference type="InterPro" id="IPR034746">
    <property type="entry name" value="POTRA"/>
</dbReference>
<dbReference type="EMBL" id="JAJFZT010000001">
    <property type="protein sequence ID" value="MCC3271901.1"/>
    <property type="molecule type" value="Genomic_DNA"/>
</dbReference>
<dbReference type="EMBL" id="CP094984">
    <property type="protein sequence ID" value="UON93280.1"/>
    <property type="molecule type" value="Genomic_DNA"/>
</dbReference>
<protein>
    <submittedName>
        <fullName evidence="11">FtsQ-type POTRA domain-containing protein</fullName>
    </submittedName>
</protein>
<feature type="compositionally biased region" description="Low complexity" evidence="8">
    <location>
        <begin position="26"/>
        <end position="40"/>
    </location>
</feature>
<dbReference type="GO" id="GO:0005886">
    <property type="term" value="C:plasma membrane"/>
    <property type="evidence" value="ECO:0007669"/>
    <property type="project" value="TreeGrafter"/>
</dbReference>
<reference evidence="11" key="1">
    <citation type="submission" date="2021-10" db="EMBL/GenBank/DDBJ databases">
        <title>Novel species in genus Arthrobacter.</title>
        <authorList>
            <person name="Liu Y."/>
        </authorList>
    </citation>
    <scope>NUCLEOTIDE SEQUENCE</scope>
    <source>
        <strain evidence="11">Zg-Y462</strain>
        <strain evidence="13">zg-Y462</strain>
    </source>
</reference>
<feature type="transmembrane region" description="Helical" evidence="9">
    <location>
        <begin position="161"/>
        <end position="181"/>
    </location>
</feature>
<dbReference type="PANTHER" id="PTHR37820">
    <property type="entry name" value="CELL DIVISION PROTEIN DIVIB"/>
    <property type="match status" value="1"/>
</dbReference>
<evidence type="ECO:0000256" key="4">
    <source>
        <dbReference type="ARBA" id="ARBA00022692"/>
    </source>
</evidence>
<keyword evidence="13" id="KW-1185">Reference proteome</keyword>
<keyword evidence="2" id="KW-1003">Cell membrane</keyword>
<evidence type="ECO:0000313" key="11">
    <source>
        <dbReference type="EMBL" id="MCC3271901.1"/>
    </source>
</evidence>
<evidence type="ECO:0000256" key="9">
    <source>
        <dbReference type="SAM" id="Phobius"/>
    </source>
</evidence>
<gene>
    <name evidence="11" type="ORF">LJ755_04045</name>
    <name evidence="12" type="ORF">MUK71_06650</name>
</gene>
<evidence type="ECO:0000313" key="12">
    <source>
        <dbReference type="EMBL" id="UON93280.1"/>
    </source>
</evidence>
<dbReference type="AlphaFoldDB" id="A0A9X1S8X7"/>
<sequence length="382" mass="39108">MAGRKRRTKDEETITATKALPGAGDGADPSGPAARGPSARTPASAGTRAGSAGMKSGGRTLAAKASAARSAKTSRPEAAGRAAGQREPAAARTAAGTTSGTTSGNPAGKASGNPAGNRATGSAPDPARTRGRTPTPEAGRKPPATVLTFPEPPRRKRRRNAWIAAVSALLLTGLFFAFLFFSPALALKTVVVEGTQLLPREQAEAALEPLKGRTLPSISDADVESLLADRPEIESLKVAAQPPSTLLVTVTERMPVAVLQDGAQHVLIDEEGRRLAVAADRAAVPLPLIAGGTEAVNAEVFPSITSVLAALPAEVLGRLESASAQTVDSVELKLNSGQTVFWGSADASAAKARVLEALLKMAPTDPPVEVYDVSAPDRPVTR</sequence>
<dbReference type="InterPro" id="IPR005548">
    <property type="entry name" value="Cell_div_FtsQ/DivIB_C"/>
</dbReference>
<organism evidence="11 14">
    <name type="scientific">Arthrobacter zhangbolii</name>
    <dbReference type="NCBI Taxonomy" id="2886936"/>
    <lineage>
        <taxon>Bacteria</taxon>
        <taxon>Bacillati</taxon>
        <taxon>Actinomycetota</taxon>
        <taxon>Actinomycetes</taxon>
        <taxon>Micrococcales</taxon>
        <taxon>Micrococcaceae</taxon>
        <taxon>Arthrobacter</taxon>
    </lineage>
</organism>
<keyword evidence="3" id="KW-0132">Cell division</keyword>
<evidence type="ECO:0000313" key="13">
    <source>
        <dbReference type="Proteomes" id="UP000829758"/>
    </source>
</evidence>
<evidence type="ECO:0000313" key="14">
    <source>
        <dbReference type="Proteomes" id="UP001155145"/>
    </source>
</evidence>
<dbReference type="InterPro" id="IPR050487">
    <property type="entry name" value="FtsQ_DivIB"/>
</dbReference>
<evidence type="ECO:0000256" key="7">
    <source>
        <dbReference type="ARBA" id="ARBA00023306"/>
    </source>
</evidence>
<dbReference type="Proteomes" id="UP000829758">
    <property type="component" value="Chromosome"/>
</dbReference>
<evidence type="ECO:0000256" key="6">
    <source>
        <dbReference type="ARBA" id="ARBA00023136"/>
    </source>
</evidence>
<evidence type="ECO:0000256" key="1">
    <source>
        <dbReference type="ARBA" id="ARBA00004370"/>
    </source>
</evidence>
<dbReference type="PROSITE" id="PS51779">
    <property type="entry name" value="POTRA"/>
    <property type="match status" value="1"/>
</dbReference>
<dbReference type="Proteomes" id="UP001155145">
    <property type="component" value="Unassembled WGS sequence"/>
</dbReference>
<feature type="region of interest" description="Disordered" evidence="8">
    <location>
        <begin position="1"/>
        <end position="156"/>
    </location>
</feature>
<feature type="domain" description="POTRA" evidence="10">
    <location>
        <begin position="185"/>
        <end position="253"/>
    </location>
</feature>
<feature type="compositionally biased region" description="Low complexity" evidence="8">
    <location>
        <begin position="59"/>
        <end position="104"/>
    </location>
</feature>
<evidence type="ECO:0000256" key="5">
    <source>
        <dbReference type="ARBA" id="ARBA00022989"/>
    </source>
</evidence>
<keyword evidence="5 9" id="KW-1133">Transmembrane helix</keyword>
<name>A0A9X1S8X7_9MICC</name>
<evidence type="ECO:0000256" key="8">
    <source>
        <dbReference type="SAM" id="MobiDB-lite"/>
    </source>
</evidence>
<accession>A0A9X1S8X7</accession>
<dbReference type="GO" id="GO:0051301">
    <property type="term" value="P:cell division"/>
    <property type="evidence" value="ECO:0007669"/>
    <property type="project" value="UniProtKB-KW"/>
</dbReference>
<evidence type="ECO:0000256" key="2">
    <source>
        <dbReference type="ARBA" id="ARBA00022475"/>
    </source>
</evidence>
<evidence type="ECO:0000256" key="3">
    <source>
        <dbReference type="ARBA" id="ARBA00022618"/>
    </source>
</evidence>
<keyword evidence="6 9" id="KW-0472">Membrane</keyword>
<keyword evidence="4 9" id="KW-0812">Transmembrane</keyword>
<keyword evidence="7" id="KW-0131">Cell cycle</keyword>
<dbReference type="Pfam" id="PF08478">
    <property type="entry name" value="POTRA_1"/>
    <property type="match status" value="1"/>
</dbReference>
<proteinExistence type="predicted"/>
<dbReference type="RefSeq" id="WP_227928041.1">
    <property type="nucleotide sequence ID" value="NZ_CP094984.1"/>
</dbReference>
<dbReference type="Pfam" id="PF03799">
    <property type="entry name" value="FtsQ_DivIB_C"/>
    <property type="match status" value="1"/>
</dbReference>
<dbReference type="PANTHER" id="PTHR37820:SF1">
    <property type="entry name" value="CELL DIVISION PROTEIN FTSQ"/>
    <property type="match status" value="1"/>
</dbReference>
<comment type="subcellular location">
    <subcellularLocation>
        <location evidence="1">Membrane</location>
    </subcellularLocation>
</comment>